<dbReference type="AlphaFoldDB" id="A0A382QLX3"/>
<organism evidence="1">
    <name type="scientific">marine metagenome</name>
    <dbReference type="NCBI Taxonomy" id="408172"/>
    <lineage>
        <taxon>unclassified sequences</taxon>
        <taxon>metagenomes</taxon>
        <taxon>ecological metagenomes</taxon>
    </lineage>
</organism>
<proteinExistence type="predicted"/>
<protein>
    <recommendedName>
        <fullName evidence="2">BPP domain-containing protein</fullName>
    </recommendedName>
</protein>
<sequence length="202" mass="22696">MPEDPLGEIKIIKRLDTIDTKGDCLDLDVDIVDSILVASANYNGYFIYEIDYAGEIISSITERMHISTNEMDVSIGDNRAQSVVLSQNHNIALVMDQYDHIWLYKYEDGAIQYSLPNYLEEDCYGGTWLSVAIDDQTDRIGIYTLVKHNAAEDSVGAFLEYSTSLIWTNLNGVDPISTSTEQINPNCEYIINQGSIAEKICF</sequence>
<name>A0A382QLX3_9ZZZZ</name>
<feature type="non-terminal residue" evidence="1">
    <location>
        <position position="202"/>
    </location>
</feature>
<dbReference type="SUPFAM" id="SSF101898">
    <property type="entry name" value="NHL repeat"/>
    <property type="match status" value="1"/>
</dbReference>
<evidence type="ECO:0008006" key="2">
    <source>
        <dbReference type="Google" id="ProtNLM"/>
    </source>
</evidence>
<accession>A0A382QLX3</accession>
<reference evidence="1" key="1">
    <citation type="submission" date="2018-05" db="EMBL/GenBank/DDBJ databases">
        <authorList>
            <person name="Lanie J.A."/>
            <person name="Ng W.-L."/>
            <person name="Kazmierczak K.M."/>
            <person name="Andrzejewski T.M."/>
            <person name="Davidsen T.M."/>
            <person name="Wayne K.J."/>
            <person name="Tettelin H."/>
            <person name="Glass J.I."/>
            <person name="Rusch D."/>
            <person name="Podicherti R."/>
            <person name="Tsui H.-C.T."/>
            <person name="Winkler M.E."/>
        </authorList>
    </citation>
    <scope>NUCLEOTIDE SEQUENCE</scope>
</reference>
<gene>
    <name evidence="1" type="ORF">METZ01_LOCUS338774</name>
</gene>
<evidence type="ECO:0000313" key="1">
    <source>
        <dbReference type="EMBL" id="SVC85920.1"/>
    </source>
</evidence>
<dbReference type="EMBL" id="UINC01115125">
    <property type="protein sequence ID" value="SVC85920.1"/>
    <property type="molecule type" value="Genomic_DNA"/>
</dbReference>